<evidence type="ECO:0000256" key="6">
    <source>
        <dbReference type="SAM" id="MobiDB-lite"/>
    </source>
</evidence>
<dbReference type="OrthoDB" id="2423701at2759"/>
<organism evidence="8">
    <name type="scientific">Phytophthora nicotianae</name>
    <name type="common">Potato buckeye rot agent</name>
    <name type="synonym">Phytophthora parasitica</name>
    <dbReference type="NCBI Taxonomy" id="4792"/>
    <lineage>
        <taxon>Eukaryota</taxon>
        <taxon>Sar</taxon>
        <taxon>Stramenopiles</taxon>
        <taxon>Oomycota</taxon>
        <taxon>Peronosporomycetes</taxon>
        <taxon>Peronosporales</taxon>
        <taxon>Peronosporaceae</taxon>
        <taxon>Phytophthora</taxon>
    </lineage>
</organism>
<sequence length="1186" mass="132197">MEIQQGDFADITQDTSFVVPERLSEDNSHQSPRFPSRKVHSAAATSNGFGLNDILDDIPRPYTAAGVDEYPSRQRKKKSVGIKKTARDSKTPREDRPRSAGVNEWGDFDTDRLLRDDFEEAANQMPPDSQDRQRSRSRKSRRSSPAPSSPPANPWEGYLTLTNESKESSKPPMQVLRQKAIEILNLDFVTQGNQSSSRASVTPKPLISRASMERLLSSHSRPATSHTSSQTPLFGTEIQNTSANRAVIFGRFADLWSLISRNRSSDFESTDNHTKSAVECNTVMVKLCKTVGISLTSSVATRLSFWNTNDQGVDFESFCDLVLQGAIQPALHHFNLDNSMAEYVAALDTIIQSLATTEPTRRLKQLNEIQPVFRSWKAGISPRLIQSAEVSTMTPINSVVTAEKVRKALEASASQPMLAHQLPSEEARVTRVENIRRKVQLHKSWKCSSDEKLGVSSPITQLSRGGLNCSDGQRVSTSKAADLAEMLDRARIVFPTSAGSDLFPQDEDQPEHPTQTNDPEKEIEADNEEVIVCCSCSVRAAELWCASCFTVNCQKCWQDVHFCTVDMSVVSSGSSARKPLLGPTALGMKKLSGSATLRPPVSMVYLPTKAMVSGTLVKGVRHIRNTSNQNMADLIVEAGADGSFDASAADQAEALRQQGNEAFQQRKFQEAKDLYTQAIELQNGNHLLFGNRSAACHHLKEYEEALEDAEKAIELSPKWAKGYLRKAAACESLQDWNEAIAAYEQLLRVESDKSSTGAEKAADRVKVLKRNAKENKAVKKGFLSGKAKSAIYSEKEGVEQDTTQRSWKLMLKKLLDGCNKRGINSRGESVVLDDGVFAKLLQENEFQQLIYPGIPKEQLVHAPKNLQTLLEDPWYEQELLALMPKVEAKAASVLANVKKRGAEQGDVMDPATERMLLPQVLQEAFGREVLAMVRRVNYQKHVKLANDARLVADPNSDFATWDQLDDKFLDELFIEKSDVRGVAVMDEFMGEEWTQLLLNDVFRMAKSGLLMSAVPNIDAKHVLSRQHAENQSETSPGARIRFVEHQDCSAEYPALAELIEKLHALPYEINKKRPENAKLCAQFVHCTAIQHLPTGHHQPLRLDCGTGDKDNGFKLTCVYFFNAVDSRTRLKLRTSLTENAPVRQIDPQPDRLVMFRSQSVLNEITAVHEGEDLFYLTFWVHGQRLE</sequence>
<feature type="domain" description="B box-type" evidence="7">
    <location>
        <begin position="528"/>
        <end position="572"/>
    </location>
</feature>
<dbReference type="Proteomes" id="UP000054423">
    <property type="component" value="Unassembled WGS sequence"/>
</dbReference>
<dbReference type="AlphaFoldDB" id="W2L389"/>
<dbReference type="InterPro" id="IPR011990">
    <property type="entry name" value="TPR-like_helical_dom_sf"/>
</dbReference>
<keyword evidence="3" id="KW-0479">Metal-binding</keyword>
<dbReference type="InterPro" id="IPR019734">
    <property type="entry name" value="TPR_rpt"/>
</dbReference>
<keyword evidence="1" id="KW-0677">Repeat</keyword>
<reference evidence="8" key="1">
    <citation type="submission" date="2013-11" db="EMBL/GenBank/DDBJ databases">
        <title>The Genome Sequence of Phytophthora parasitica CHvinca01.</title>
        <authorList>
            <consortium name="The Broad Institute Genomics Platform"/>
            <person name="Russ C."/>
            <person name="Tyler B."/>
            <person name="Panabieres F."/>
            <person name="Shan W."/>
            <person name="Tripathy S."/>
            <person name="Grunwald N."/>
            <person name="Machado M."/>
            <person name="Johnson C.S."/>
            <person name="Arredondo F."/>
            <person name="Hong C."/>
            <person name="Coffey M."/>
            <person name="Young S.K."/>
            <person name="Zeng Q."/>
            <person name="Gargeya S."/>
            <person name="Fitzgerald M."/>
            <person name="Abouelleil A."/>
            <person name="Alvarado L."/>
            <person name="Chapman S.B."/>
            <person name="Gainer-Dewar J."/>
            <person name="Goldberg J."/>
            <person name="Griggs A."/>
            <person name="Gujja S."/>
            <person name="Hansen M."/>
            <person name="Howarth C."/>
            <person name="Imamovic A."/>
            <person name="Ireland A."/>
            <person name="Larimer J."/>
            <person name="McCowan C."/>
            <person name="Murphy C."/>
            <person name="Pearson M."/>
            <person name="Poon T.W."/>
            <person name="Priest M."/>
            <person name="Roberts A."/>
            <person name="Saif S."/>
            <person name="Shea T."/>
            <person name="Sykes S."/>
            <person name="Wortman J."/>
            <person name="Nusbaum C."/>
            <person name="Birren B."/>
        </authorList>
    </citation>
    <scope>NUCLEOTIDE SEQUENCE [LARGE SCALE GENOMIC DNA]</scope>
    <source>
        <strain evidence="8">CHvinca01</strain>
    </source>
</reference>
<evidence type="ECO:0000256" key="1">
    <source>
        <dbReference type="ARBA" id="ARBA00022737"/>
    </source>
</evidence>
<dbReference type="PANTHER" id="PTHR22904:SF523">
    <property type="entry name" value="STRESS-INDUCED-PHOSPHOPROTEIN 1"/>
    <property type="match status" value="1"/>
</dbReference>
<evidence type="ECO:0000256" key="4">
    <source>
        <dbReference type="PROSITE-ProRule" id="PRU00339"/>
    </source>
</evidence>
<accession>W2L389</accession>
<feature type="region of interest" description="Disordered" evidence="6">
    <location>
        <begin position="498"/>
        <end position="522"/>
    </location>
</feature>
<dbReference type="PROSITE" id="PS50119">
    <property type="entry name" value="ZF_BBOX"/>
    <property type="match status" value="1"/>
</dbReference>
<dbReference type="Gene3D" id="2.60.120.620">
    <property type="entry name" value="q2cbj1_9rhob like domain"/>
    <property type="match status" value="1"/>
</dbReference>
<dbReference type="VEuPathDB" id="FungiDB:PPTG_12433"/>
<proteinExistence type="predicted"/>
<feature type="compositionally biased region" description="Basic and acidic residues" evidence="6">
    <location>
        <begin position="85"/>
        <end position="98"/>
    </location>
</feature>
<keyword evidence="3" id="KW-0862">Zinc</keyword>
<feature type="region of interest" description="Disordered" evidence="6">
    <location>
        <begin position="120"/>
        <end position="158"/>
    </location>
</feature>
<dbReference type="PROSITE" id="PS50005">
    <property type="entry name" value="TPR"/>
    <property type="match status" value="1"/>
</dbReference>
<dbReference type="InterPro" id="IPR000315">
    <property type="entry name" value="Znf_B-box"/>
</dbReference>
<dbReference type="VEuPathDB" id="FungiDB:PPTG_12434"/>
<evidence type="ECO:0000256" key="3">
    <source>
        <dbReference type="PROSITE-ProRule" id="PRU00024"/>
    </source>
</evidence>
<evidence type="ECO:0000256" key="5">
    <source>
        <dbReference type="SAM" id="Coils"/>
    </source>
</evidence>
<feature type="repeat" description="TPR" evidence="4">
    <location>
        <begin position="652"/>
        <end position="685"/>
    </location>
</feature>
<dbReference type="PANTHER" id="PTHR22904">
    <property type="entry name" value="TPR REPEAT CONTAINING PROTEIN"/>
    <property type="match status" value="1"/>
</dbReference>
<dbReference type="SUPFAM" id="SSF48452">
    <property type="entry name" value="TPR-like"/>
    <property type="match status" value="1"/>
</dbReference>
<dbReference type="SMART" id="SM00028">
    <property type="entry name" value="TPR"/>
    <property type="match status" value="3"/>
</dbReference>
<dbReference type="Pfam" id="PF13181">
    <property type="entry name" value="TPR_8"/>
    <property type="match status" value="1"/>
</dbReference>
<feature type="coiled-coil region" evidence="5">
    <location>
        <begin position="692"/>
        <end position="753"/>
    </location>
</feature>
<evidence type="ECO:0000259" key="7">
    <source>
        <dbReference type="PROSITE" id="PS50119"/>
    </source>
</evidence>
<evidence type="ECO:0000256" key="2">
    <source>
        <dbReference type="ARBA" id="ARBA00022803"/>
    </source>
</evidence>
<dbReference type="EMBL" id="KI680177">
    <property type="protein sequence ID" value="ETL91085.1"/>
    <property type="molecule type" value="Genomic_DNA"/>
</dbReference>
<evidence type="ECO:0000313" key="8">
    <source>
        <dbReference type="EMBL" id="ETL91085.1"/>
    </source>
</evidence>
<gene>
    <name evidence="8" type="ORF">L917_10321</name>
</gene>
<dbReference type="Gene3D" id="1.25.40.10">
    <property type="entry name" value="Tetratricopeptide repeat domain"/>
    <property type="match status" value="1"/>
</dbReference>
<protein>
    <recommendedName>
        <fullName evidence="7">B box-type domain-containing protein</fullName>
    </recommendedName>
</protein>
<name>W2L389_PHYNI</name>
<feature type="region of interest" description="Disordered" evidence="6">
    <location>
        <begin position="1"/>
        <end position="108"/>
    </location>
</feature>
<keyword evidence="3" id="KW-0863">Zinc-finger</keyword>
<keyword evidence="5" id="KW-0175">Coiled coil</keyword>
<keyword evidence="2 4" id="KW-0802">TPR repeat</keyword>
<dbReference type="GO" id="GO:0008270">
    <property type="term" value="F:zinc ion binding"/>
    <property type="evidence" value="ECO:0007669"/>
    <property type="project" value="UniProtKB-KW"/>
</dbReference>
<dbReference type="GO" id="GO:0051879">
    <property type="term" value="F:Hsp90 protein binding"/>
    <property type="evidence" value="ECO:0007669"/>
    <property type="project" value="TreeGrafter"/>
</dbReference>